<gene>
    <name evidence="2" type="ORF">CCHR01_09677</name>
</gene>
<name>A0AAD9EDZ1_9PEZI</name>
<reference evidence="2" key="1">
    <citation type="submission" date="2023-01" db="EMBL/GenBank/DDBJ databases">
        <title>Colletotrichum chrysophilum M932 genome sequence.</title>
        <authorList>
            <person name="Baroncelli R."/>
        </authorList>
    </citation>
    <scope>NUCLEOTIDE SEQUENCE</scope>
    <source>
        <strain evidence="2">M932</strain>
    </source>
</reference>
<sequence>METPWDGPDDAVSLAALFLHAFPQPPSMEWASDPNAAVTGGAHSPIADPPTLAAFRPPINAGPSPPRSAVALRKQSTRYHRRNSRLSLDPFLVSMFRPMCSHADPPL</sequence>
<dbReference type="Proteomes" id="UP001243330">
    <property type="component" value="Unassembled WGS sequence"/>
</dbReference>
<dbReference type="AlphaFoldDB" id="A0AAD9EDZ1"/>
<keyword evidence="3" id="KW-1185">Reference proteome</keyword>
<accession>A0AAD9EDZ1</accession>
<protein>
    <submittedName>
        <fullName evidence="2">Uncharacterized protein</fullName>
    </submittedName>
</protein>
<evidence type="ECO:0000313" key="2">
    <source>
        <dbReference type="EMBL" id="KAK1847709.1"/>
    </source>
</evidence>
<dbReference type="EMBL" id="JAQOWY010000194">
    <property type="protein sequence ID" value="KAK1847709.1"/>
    <property type="molecule type" value="Genomic_DNA"/>
</dbReference>
<evidence type="ECO:0000313" key="3">
    <source>
        <dbReference type="Proteomes" id="UP001243330"/>
    </source>
</evidence>
<proteinExistence type="predicted"/>
<comment type="caution">
    <text evidence="2">The sequence shown here is derived from an EMBL/GenBank/DDBJ whole genome shotgun (WGS) entry which is preliminary data.</text>
</comment>
<evidence type="ECO:0000256" key="1">
    <source>
        <dbReference type="SAM" id="MobiDB-lite"/>
    </source>
</evidence>
<organism evidence="2 3">
    <name type="scientific">Colletotrichum chrysophilum</name>
    <dbReference type="NCBI Taxonomy" id="1836956"/>
    <lineage>
        <taxon>Eukaryota</taxon>
        <taxon>Fungi</taxon>
        <taxon>Dikarya</taxon>
        <taxon>Ascomycota</taxon>
        <taxon>Pezizomycotina</taxon>
        <taxon>Sordariomycetes</taxon>
        <taxon>Hypocreomycetidae</taxon>
        <taxon>Glomerellales</taxon>
        <taxon>Glomerellaceae</taxon>
        <taxon>Colletotrichum</taxon>
        <taxon>Colletotrichum gloeosporioides species complex</taxon>
    </lineage>
</organism>
<feature type="region of interest" description="Disordered" evidence="1">
    <location>
        <begin position="30"/>
        <end position="68"/>
    </location>
</feature>